<evidence type="ECO:0000313" key="2">
    <source>
        <dbReference type="Proteomes" id="UP001058514"/>
    </source>
</evidence>
<dbReference type="Proteomes" id="UP001058514">
    <property type="component" value="Chromosome"/>
</dbReference>
<protein>
    <submittedName>
        <fullName evidence="1">Uncharacterized protein</fullName>
    </submittedName>
</protein>
<keyword evidence="2" id="KW-1185">Reference proteome</keyword>
<proteinExistence type="predicted"/>
<sequence length="142" mass="15253">MSSPAIKLAPERHAQIKAISAALNHQTLSETIAHFVNSEIEKGTIPPGIEGVNICPADDGLLVSFDNEPTVSFSSEGAADLAATLREFTDAEKRAEKLVNMRHNYQIEKKGNGVKLTIPLAGKVTKTFSRDLARDLAGLLTT</sequence>
<dbReference type="EMBL" id="CP081051">
    <property type="protein sequence ID" value="UWQ40057.1"/>
    <property type="molecule type" value="Genomic_DNA"/>
</dbReference>
<reference evidence="1" key="1">
    <citation type="submission" date="2021-08" db="EMBL/GenBank/DDBJ databases">
        <authorList>
            <person name="Nwanade C."/>
            <person name="Wang M."/>
            <person name="Masoudi A."/>
            <person name="Yu Z."/>
            <person name="Liu J."/>
        </authorList>
    </citation>
    <scope>NUCLEOTIDE SEQUENCE</scope>
    <source>
        <strain evidence="1">S166</strain>
    </source>
</reference>
<name>A0ABY5WF26_9RHOB</name>
<accession>A0ABY5WF26</accession>
<organism evidence="1 2">
    <name type="scientific">Leisingera aquaemixtae</name>
    <dbReference type="NCBI Taxonomy" id="1396826"/>
    <lineage>
        <taxon>Bacteria</taxon>
        <taxon>Pseudomonadati</taxon>
        <taxon>Pseudomonadota</taxon>
        <taxon>Alphaproteobacteria</taxon>
        <taxon>Rhodobacterales</taxon>
        <taxon>Roseobacteraceae</taxon>
        <taxon>Leisingera</taxon>
    </lineage>
</organism>
<evidence type="ECO:0000313" key="1">
    <source>
        <dbReference type="EMBL" id="UWQ40057.1"/>
    </source>
</evidence>
<dbReference type="RefSeq" id="WP_259963543.1">
    <property type="nucleotide sequence ID" value="NZ_CP081051.1"/>
</dbReference>
<gene>
    <name evidence="1" type="ORF">K3718_10770</name>
</gene>